<evidence type="ECO:0000313" key="3">
    <source>
        <dbReference type="Proteomes" id="UP000444721"/>
    </source>
</evidence>
<dbReference type="VEuPathDB" id="AmoebaDB:FDP41_003793"/>
<proteinExistence type="predicted"/>
<dbReference type="Proteomes" id="UP000444721">
    <property type="component" value="Unassembled WGS sequence"/>
</dbReference>
<dbReference type="VEuPathDB" id="AmoebaDB:NfTy_064360"/>
<dbReference type="RefSeq" id="XP_044561853.1">
    <property type="nucleotide sequence ID" value="XM_044707136.1"/>
</dbReference>
<name>A0A6A5BTQ9_NAEFO</name>
<protein>
    <recommendedName>
        <fullName evidence="4">SUEL-type lectin domain-containing protein</fullName>
    </recommendedName>
</protein>
<comment type="caution">
    <text evidence="2">The sequence shown here is derived from an EMBL/GenBank/DDBJ whole genome shotgun (WGS) entry which is preliminary data.</text>
</comment>
<dbReference type="EMBL" id="VFQX01000035">
    <property type="protein sequence ID" value="KAF0977140.1"/>
    <property type="molecule type" value="Genomic_DNA"/>
</dbReference>
<evidence type="ECO:0000313" key="2">
    <source>
        <dbReference type="EMBL" id="KAF0977140.1"/>
    </source>
</evidence>
<keyword evidence="3" id="KW-1185">Reference proteome</keyword>
<feature type="signal peptide" evidence="1">
    <location>
        <begin position="1"/>
        <end position="27"/>
    </location>
</feature>
<keyword evidence="1" id="KW-0732">Signal</keyword>
<gene>
    <name evidence="2" type="ORF">FDP41_003793</name>
</gene>
<dbReference type="AlphaFoldDB" id="A0A6A5BTQ9"/>
<evidence type="ECO:0000256" key="1">
    <source>
        <dbReference type="SAM" id="SignalP"/>
    </source>
</evidence>
<sequence>MLYSNSFLLSMATFMVLFLSCTTLTSSLVHGAEYKFAQVFKGPSCSSGITVIKEFTSVIDCHSLNHECSNKTHSLLSTNSSCIDHVPLSPQVGEYMEIWHSDSKCSNKTHPSSVRIYALDTCIPSDDGSSYMYKGCKSKVTYSDLNCQHELETRPTRRIECLIGETFLCNSTVPEQSIQPIPRNSSQPSSSGNPTHISGGSTEFILRNCVGIVVAVLIMTNFLKI</sequence>
<feature type="chain" id="PRO_5025510644" description="SUEL-type lectin domain-containing protein" evidence="1">
    <location>
        <begin position="28"/>
        <end position="225"/>
    </location>
</feature>
<organism evidence="2 3">
    <name type="scientific">Naegleria fowleri</name>
    <name type="common">Brain eating amoeba</name>
    <dbReference type="NCBI Taxonomy" id="5763"/>
    <lineage>
        <taxon>Eukaryota</taxon>
        <taxon>Discoba</taxon>
        <taxon>Heterolobosea</taxon>
        <taxon>Tetramitia</taxon>
        <taxon>Eutetramitia</taxon>
        <taxon>Vahlkampfiidae</taxon>
        <taxon>Naegleria</taxon>
    </lineage>
</organism>
<reference evidence="2 3" key="1">
    <citation type="journal article" date="2019" name="Sci. Rep.">
        <title>Nanopore sequencing improves the draft genome of the human pathogenic amoeba Naegleria fowleri.</title>
        <authorList>
            <person name="Liechti N."/>
            <person name="Schurch N."/>
            <person name="Bruggmann R."/>
            <person name="Wittwer M."/>
        </authorList>
    </citation>
    <scope>NUCLEOTIDE SEQUENCE [LARGE SCALE GENOMIC DNA]</scope>
    <source>
        <strain evidence="2 3">ATCC 30894</strain>
    </source>
</reference>
<evidence type="ECO:0008006" key="4">
    <source>
        <dbReference type="Google" id="ProtNLM"/>
    </source>
</evidence>
<accession>A0A6A5BTQ9</accession>
<dbReference type="VEuPathDB" id="AmoebaDB:NF0079130"/>
<dbReference type="GeneID" id="68111011"/>